<organism evidence="4 5">
    <name type="scientific">Fukomys damarensis</name>
    <name type="common">Damaraland mole rat</name>
    <name type="synonym">Cryptomys damarensis</name>
    <dbReference type="NCBI Taxonomy" id="885580"/>
    <lineage>
        <taxon>Eukaryota</taxon>
        <taxon>Metazoa</taxon>
        <taxon>Chordata</taxon>
        <taxon>Craniata</taxon>
        <taxon>Vertebrata</taxon>
        <taxon>Euteleostomi</taxon>
        <taxon>Mammalia</taxon>
        <taxon>Eutheria</taxon>
        <taxon>Euarchontoglires</taxon>
        <taxon>Glires</taxon>
        <taxon>Rodentia</taxon>
        <taxon>Hystricomorpha</taxon>
        <taxon>Bathyergidae</taxon>
        <taxon>Fukomys</taxon>
    </lineage>
</organism>
<dbReference type="InterPro" id="IPR000504">
    <property type="entry name" value="RRM_dom"/>
</dbReference>
<sequence>MEEVWNQRAVLREDSQRPGAHLTVKKIFVGGMKEDIEEHHLQDYFEQHGKMEVIESMTDQSSRIKGVLAFVIFDDHDSVGKTVIQKYHTVNGHKCEVRKAQEVKVVLEILAVVMEVVLVQ</sequence>
<gene>
    <name evidence="4" type="ORF">H920_17037</name>
</gene>
<evidence type="ECO:0000313" key="5">
    <source>
        <dbReference type="Proteomes" id="UP000028990"/>
    </source>
</evidence>
<dbReference type="Gene3D" id="3.30.70.330">
    <property type="match status" value="1"/>
</dbReference>
<keyword evidence="1 2" id="KW-0694">RNA-binding</keyword>
<dbReference type="PROSITE" id="PS50102">
    <property type="entry name" value="RRM"/>
    <property type="match status" value="1"/>
</dbReference>
<dbReference type="GO" id="GO:0000398">
    <property type="term" value="P:mRNA splicing, via spliceosome"/>
    <property type="evidence" value="ECO:0007669"/>
    <property type="project" value="TreeGrafter"/>
</dbReference>
<dbReference type="GO" id="GO:0071013">
    <property type="term" value="C:catalytic step 2 spliceosome"/>
    <property type="evidence" value="ECO:0007669"/>
    <property type="project" value="TreeGrafter"/>
</dbReference>
<dbReference type="PANTHER" id="PTHR48026">
    <property type="entry name" value="HOMOLOGOUS TO DROSOPHILA SQD (SQUID) PROTEIN"/>
    <property type="match status" value="1"/>
</dbReference>
<dbReference type="STRING" id="885580.ENSFDAP00000019434"/>
<evidence type="ECO:0000256" key="2">
    <source>
        <dbReference type="PROSITE-ProRule" id="PRU00176"/>
    </source>
</evidence>
<keyword evidence="5" id="KW-1185">Reference proteome</keyword>
<proteinExistence type="predicted"/>
<dbReference type="EMBL" id="KN124353">
    <property type="protein sequence ID" value="KFO21607.1"/>
    <property type="molecule type" value="Genomic_DNA"/>
</dbReference>
<evidence type="ECO:0000313" key="4">
    <source>
        <dbReference type="EMBL" id="KFO21607.1"/>
    </source>
</evidence>
<dbReference type="PANTHER" id="PTHR48026:SF2">
    <property type="entry name" value="HETEROGENEOUS NUCLEAR RIBONUCLEOPROTEIN A1-RELATED"/>
    <property type="match status" value="1"/>
</dbReference>
<evidence type="ECO:0000256" key="1">
    <source>
        <dbReference type="ARBA" id="ARBA00022884"/>
    </source>
</evidence>
<dbReference type="GO" id="GO:0003730">
    <property type="term" value="F:mRNA 3'-UTR binding"/>
    <property type="evidence" value="ECO:0007669"/>
    <property type="project" value="TreeGrafter"/>
</dbReference>
<evidence type="ECO:0000259" key="3">
    <source>
        <dbReference type="PROSITE" id="PS50102"/>
    </source>
</evidence>
<dbReference type="Pfam" id="PF00076">
    <property type="entry name" value="RRM_1"/>
    <property type="match status" value="1"/>
</dbReference>
<dbReference type="InterPro" id="IPR035979">
    <property type="entry name" value="RBD_domain_sf"/>
</dbReference>
<accession>A0A091CT80</accession>
<feature type="domain" description="RRM" evidence="3">
    <location>
        <begin position="25"/>
        <end position="102"/>
    </location>
</feature>
<dbReference type="SMART" id="SM00360">
    <property type="entry name" value="RRM"/>
    <property type="match status" value="1"/>
</dbReference>
<dbReference type="SUPFAM" id="SSF54928">
    <property type="entry name" value="RNA-binding domain, RBD"/>
    <property type="match status" value="1"/>
</dbReference>
<keyword evidence="4" id="KW-0687">Ribonucleoprotein</keyword>
<dbReference type="FunFam" id="3.30.70.330:FF:000158">
    <property type="entry name" value="heterogeneous nuclear ribonucleoprotein A3 isoform X1"/>
    <property type="match status" value="1"/>
</dbReference>
<dbReference type="InterPro" id="IPR012677">
    <property type="entry name" value="Nucleotide-bd_a/b_plait_sf"/>
</dbReference>
<reference evidence="4 5" key="1">
    <citation type="submission" date="2013-11" db="EMBL/GenBank/DDBJ databases">
        <title>The Damaraland mole rat (Fukomys damarensis) genome and evolution of African mole rats.</title>
        <authorList>
            <person name="Gladyshev V.N."/>
            <person name="Fang X."/>
        </authorList>
    </citation>
    <scope>NUCLEOTIDE SEQUENCE [LARGE SCALE GENOMIC DNA]</scope>
    <source>
        <tissue evidence="4">Liver</tissue>
    </source>
</reference>
<dbReference type="Proteomes" id="UP000028990">
    <property type="component" value="Unassembled WGS sequence"/>
</dbReference>
<name>A0A091CT80_FUKDA</name>
<dbReference type="AlphaFoldDB" id="A0A091CT80"/>
<protein>
    <submittedName>
        <fullName evidence="4">Heterogeneous nuclear ribonucleoprotein A1</fullName>
    </submittedName>
</protein>